<accession>A0ABV4P684</accession>
<evidence type="ECO:0000259" key="1">
    <source>
        <dbReference type="Pfam" id="PF12762"/>
    </source>
</evidence>
<comment type="caution">
    <text evidence="2">The sequence shown here is derived from an EMBL/GenBank/DDBJ whole genome shotgun (WGS) entry which is preliminary data.</text>
</comment>
<protein>
    <submittedName>
        <fullName evidence="2">Transposase</fullName>
    </submittedName>
</protein>
<gene>
    <name evidence="2" type="ORF">ACCI49_21685</name>
</gene>
<feature type="domain" description="ISXO2-like transposase" evidence="1">
    <location>
        <begin position="2"/>
        <end position="42"/>
    </location>
</feature>
<proteinExistence type="predicted"/>
<sequence length="74" mass="8722">EPEFYWVNTVLGNLKSALRSNYYAIRAKYAQRYLAEFQYRFNRRFDLSALVSRLILVLLPTPPMPERLLKVGLA</sequence>
<dbReference type="Pfam" id="PF12762">
    <property type="entry name" value="DDE_Tnp_IS1595"/>
    <property type="match status" value="1"/>
</dbReference>
<evidence type="ECO:0000313" key="2">
    <source>
        <dbReference type="EMBL" id="MFA0813510.1"/>
    </source>
</evidence>
<evidence type="ECO:0000313" key="3">
    <source>
        <dbReference type="Proteomes" id="UP001569428"/>
    </source>
</evidence>
<feature type="non-terminal residue" evidence="2">
    <location>
        <position position="1"/>
    </location>
</feature>
<dbReference type="Proteomes" id="UP001569428">
    <property type="component" value="Unassembled WGS sequence"/>
</dbReference>
<dbReference type="EMBL" id="JBGMEK010000101">
    <property type="protein sequence ID" value="MFA0813510.1"/>
    <property type="molecule type" value="Genomic_DNA"/>
</dbReference>
<organism evidence="2 3">
    <name type="scientific">Microbulbifer epialgicus</name>
    <dbReference type="NCBI Taxonomy" id="393907"/>
    <lineage>
        <taxon>Bacteria</taxon>
        <taxon>Pseudomonadati</taxon>
        <taxon>Pseudomonadota</taxon>
        <taxon>Gammaproteobacteria</taxon>
        <taxon>Cellvibrionales</taxon>
        <taxon>Microbulbiferaceae</taxon>
        <taxon>Microbulbifer</taxon>
    </lineage>
</organism>
<keyword evidence="3" id="KW-1185">Reference proteome</keyword>
<dbReference type="InterPro" id="IPR024445">
    <property type="entry name" value="Tnp_ISXO2-like"/>
</dbReference>
<dbReference type="RefSeq" id="WP_371841325.1">
    <property type="nucleotide sequence ID" value="NZ_JBGMEK010000101.1"/>
</dbReference>
<name>A0ABV4P684_9GAMM</name>
<reference evidence="2 3" key="1">
    <citation type="submission" date="2024-08" db="EMBL/GenBank/DDBJ databases">
        <authorList>
            <person name="Ishaq N."/>
        </authorList>
    </citation>
    <scope>NUCLEOTIDE SEQUENCE [LARGE SCALE GENOMIC DNA]</scope>
    <source>
        <strain evidence="2 3">DSM 18651</strain>
    </source>
</reference>